<dbReference type="GO" id="GO:0045010">
    <property type="term" value="P:actin nucleation"/>
    <property type="evidence" value="ECO:0007669"/>
    <property type="project" value="InterPro"/>
</dbReference>
<evidence type="ECO:0000256" key="5">
    <source>
        <dbReference type="ARBA" id="ARBA00023136"/>
    </source>
</evidence>
<dbReference type="Gene3D" id="1.20.58.2220">
    <property type="entry name" value="Formin, FH2 domain"/>
    <property type="match status" value="1"/>
</dbReference>
<dbReference type="Pfam" id="PF02181">
    <property type="entry name" value="FH2"/>
    <property type="match status" value="1"/>
</dbReference>
<organism evidence="8 9">
    <name type="scientific">Oryza sativa subsp. japonica</name>
    <name type="common">Rice</name>
    <dbReference type="NCBI Taxonomy" id="39947"/>
    <lineage>
        <taxon>Eukaryota</taxon>
        <taxon>Viridiplantae</taxon>
        <taxon>Streptophyta</taxon>
        <taxon>Embryophyta</taxon>
        <taxon>Tracheophyta</taxon>
        <taxon>Spermatophyta</taxon>
        <taxon>Magnoliopsida</taxon>
        <taxon>Liliopsida</taxon>
        <taxon>Poales</taxon>
        <taxon>Poaceae</taxon>
        <taxon>BOP clade</taxon>
        <taxon>Oryzoideae</taxon>
        <taxon>Oryzeae</taxon>
        <taxon>Oryzinae</taxon>
        <taxon>Oryza</taxon>
        <taxon>Oryza sativa</taxon>
    </lineage>
</organism>
<keyword evidence="4" id="KW-1133">Transmembrane helix</keyword>
<dbReference type="PANTHER" id="PTHR23213">
    <property type="entry name" value="FORMIN-RELATED"/>
    <property type="match status" value="1"/>
</dbReference>
<dbReference type="InterPro" id="IPR027643">
    <property type="entry name" value="Formin-like_plant"/>
</dbReference>
<evidence type="ECO:0000313" key="9">
    <source>
        <dbReference type="Proteomes" id="UP000059680"/>
    </source>
</evidence>
<dbReference type="STRING" id="39947.A0A0P0XLR4"/>
<reference evidence="8 9" key="2">
    <citation type="journal article" date="2013" name="Plant Cell Physiol.">
        <title>Rice Annotation Project Database (RAP-DB): an integrative and interactive database for rice genomics.</title>
        <authorList>
            <person name="Sakai H."/>
            <person name="Lee S.S."/>
            <person name="Tanaka T."/>
            <person name="Numa H."/>
            <person name="Kim J."/>
            <person name="Kawahara Y."/>
            <person name="Wakimoto H."/>
            <person name="Yang C.C."/>
            <person name="Iwamoto M."/>
            <person name="Abe T."/>
            <person name="Yamada Y."/>
            <person name="Muto A."/>
            <person name="Inokuchi H."/>
            <person name="Ikemura T."/>
            <person name="Matsumoto T."/>
            <person name="Sasaki T."/>
            <person name="Itoh T."/>
        </authorList>
    </citation>
    <scope>NUCLEOTIDE SEQUENCE [LARGE SCALE GENOMIC DNA]</scope>
    <source>
        <strain evidence="9">cv. Nipponbare</strain>
    </source>
</reference>
<name>A0A0P0XLR4_ORYSJ</name>
<keyword evidence="9" id="KW-1185">Reference proteome</keyword>
<evidence type="ECO:0000259" key="7">
    <source>
        <dbReference type="PROSITE" id="PS51444"/>
    </source>
</evidence>
<reference evidence="9" key="1">
    <citation type="journal article" date="2005" name="Nature">
        <title>The map-based sequence of the rice genome.</title>
        <authorList>
            <consortium name="International rice genome sequencing project (IRGSP)"/>
            <person name="Matsumoto T."/>
            <person name="Wu J."/>
            <person name="Kanamori H."/>
            <person name="Katayose Y."/>
            <person name="Fujisawa M."/>
            <person name="Namiki N."/>
            <person name="Mizuno H."/>
            <person name="Yamamoto K."/>
            <person name="Antonio B.A."/>
            <person name="Baba T."/>
            <person name="Sakata K."/>
            <person name="Nagamura Y."/>
            <person name="Aoki H."/>
            <person name="Arikawa K."/>
            <person name="Arita K."/>
            <person name="Bito T."/>
            <person name="Chiden Y."/>
            <person name="Fujitsuka N."/>
            <person name="Fukunaka R."/>
            <person name="Hamada M."/>
            <person name="Harada C."/>
            <person name="Hayashi A."/>
            <person name="Hijishita S."/>
            <person name="Honda M."/>
            <person name="Hosokawa S."/>
            <person name="Ichikawa Y."/>
            <person name="Idonuma A."/>
            <person name="Iijima M."/>
            <person name="Ikeda M."/>
            <person name="Ikeno M."/>
            <person name="Ito K."/>
            <person name="Ito S."/>
            <person name="Ito T."/>
            <person name="Ito Y."/>
            <person name="Ito Y."/>
            <person name="Iwabuchi A."/>
            <person name="Kamiya K."/>
            <person name="Karasawa W."/>
            <person name="Kurita K."/>
            <person name="Katagiri S."/>
            <person name="Kikuta A."/>
            <person name="Kobayashi H."/>
            <person name="Kobayashi N."/>
            <person name="Machita K."/>
            <person name="Maehara T."/>
            <person name="Masukawa M."/>
            <person name="Mizubayashi T."/>
            <person name="Mukai Y."/>
            <person name="Nagasaki H."/>
            <person name="Nagata Y."/>
            <person name="Naito S."/>
            <person name="Nakashima M."/>
            <person name="Nakama Y."/>
            <person name="Nakamichi Y."/>
            <person name="Nakamura M."/>
            <person name="Meguro A."/>
            <person name="Negishi M."/>
            <person name="Ohta I."/>
            <person name="Ohta T."/>
            <person name="Okamoto M."/>
            <person name="Ono N."/>
            <person name="Saji S."/>
            <person name="Sakaguchi M."/>
            <person name="Sakai K."/>
            <person name="Shibata M."/>
            <person name="Shimokawa T."/>
            <person name="Song J."/>
            <person name="Takazaki Y."/>
            <person name="Terasawa K."/>
            <person name="Tsugane M."/>
            <person name="Tsuji K."/>
            <person name="Ueda S."/>
            <person name="Waki K."/>
            <person name="Yamagata H."/>
            <person name="Yamamoto M."/>
            <person name="Yamamoto S."/>
            <person name="Yamane H."/>
            <person name="Yoshiki S."/>
            <person name="Yoshihara R."/>
            <person name="Yukawa K."/>
            <person name="Zhong H."/>
            <person name="Yano M."/>
            <person name="Yuan Q."/>
            <person name="Ouyang S."/>
            <person name="Liu J."/>
            <person name="Jones K.M."/>
            <person name="Gansberger K."/>
            <person name="Moffat K."/>
            <person name="Hill J."/>
            <person name="Bera J."/>
            <person name="Fadrosh D."/>
            <person name="Jin S."/>
            <person name="Johri S."/>
            <person name="Kim M."/>
            <person name="Overton L."/>
            <person name="Reardon M."/>
            <person name="Tsitrin T."/>
            <person name="Vuong H."/>
            <person name="Weaver B."/>
            <person name="Ciecko A."/>
            <person name="Tallon L."/>
            <person name="Jackson J."/>
            <person name="Pai G."/>
            <person name="Aken S.V."/>
            <person name="Utterback T."/>
            <person name="Reidmuller S."/>
            <person name="Feldblyum T."/>
            <person name="Hsiao J."/>
            <person name="Zismann V."/>
            <person name="Iobst S."/>
            <person name="de Vazeille A.R."/>
            <person name="Buell C.R."/>
            <person name="Ying K."/>
            <person name="Li Y."/>
            <person name="Lu T."/>
            <person name="Huang Y."/>
            <person name="Zhao Q."/>
            <person name="Feng Q."/>
            <person name="Zhang L."/>
            <person name="Zhu J."/>
            <person name="Weng Q."/>
            <person name="Mu J."/>
            <person name="Lu Y."/>
            <person name="Fan D."/>
            <person name="Liu Y."/>
            <person name="Guan J."/>
            <person name="Zhang Y."/>
            <person name="Yu S."/>
            <person name="Liu X."/>
            <person name="Zhang Y."/>
            <person name="Hong G."/>
            <person name="Han B."/>
            <person name="Choisne N."/>
            <person name="Demange N."/>
            <person name="Orjeda G."/>
            <person name="Samain S."/>
            <person name="Cattolico L."/>
            <person name="Pelletier E."/>
            <person name="Couloux A."/>
            <person name="Segurens B."/>
            <person name="Wincker P."/>
            <person name="D'Hont A."/>
            <person name="Scarpelli C."/>
            <person name="Weissenbach J."/>
            <person name="Salanoubat M."/>
            <person name="Quetier F."/>
            <person name="Yu Y."/>
            <person name="Kim H.R."/>
            <person name="Rambo T."/>
            <person name="Currie J."/>
            <person name="Collura K."/>
            <person name="Luo M."/>
            <person name="Yang T."/>
            <person name="Ammiraju J.S.S."/>
            <person name="Engler F."/>
            <person name="Soderlund C."/>
            <person name="Wing R.A."/>
            <person name="Palmer L.E."/>
            <person name="de la Bastide M."/>
            <person name="Spiegel L."/>
            <person name="Nascimento L."/>
            <person name="Zutavern T."/>
            <person name="O'Shaughnessy A."/>
            <person name="Dike S."/>
            <person name="Dedhia N."/>
            <person name="Preston R."/>
            <person name="Balija V."/>
            <person name="McCombie W.R."/>
            <person name="Chow T."/>
            <person name="Chen H."/>
            <person name="Chung M."/>
            <person name="Chen C."/>
            <person name="Shaw J."/>
            <person name="Wu H."/>
            <person name="Hsiao K."/>
            <person name="Chao Y."/>
            <person name="Chu M."/>
            <person name="Cheng C."/>
            <person name="Hour A."/>
            <person name="Lee P."/>
            <person name="Lin S."/>
            <person name="Lin Y."/>
            <person name="Liou J."/>
            <person name="Liu S."/>
            <person name="Hsing Y."/>
            <person name="Raghuvanshi S."/>
            <person name="Mohanty A."/>
            <person name="Bharti A.K."/>
            <person name="Gaur A."/>
            <person name="Gupta V."/>
            <person name="Kumar D."/>
            <person name="Ravi V."/>
            <person name="Vij S."/>
            <person name="Kapur A."/>
            <person name="Khurana P."/>
            <person name="Khurana P."/>
            <person name="Khurana J.P."/>
            <person name="Tyagi A.K."/>
            <person name="Gaikwad K."/>
            <person name="Singh A."/>
            <person name="Dalal V."/>
            <person name="Srivastava S."/>
            <person name="Dixit A."/>
            <person name="Pal A.K."/>
            <person name="Ghazi I.A."/>
            <person name="Yadav M."/>
            <person name="Pandit A."/>
            <person name="Bhargava A."/>
            <person name="Sureshbabu K."/>
            <person name="Batra K."/>
            <person name="Sharma T.R."/>
            <person name="Mohapatra T."/>
            <person name="Singh N.K."/>
            <person name="Messing J."/>
            <person name="Nelson A.B."/>
            <person name="Fuks G."/>
            <person name="Kavchok S."/>
            <person name="Keizer G."/>
            <person name="Linton E."/>
            <person name="Llaca V."/>
            <person name="Song R."/>
            <person name="Tanyolac B."/>
            <person name="Young S."/>
            <person name="Ho-Il K."/>
            <person name="Hahn J.H."/>
            <person name="Sangsakoo G."/>
            <person name="Vanavichit A."/>
            <person name="de Mattos Luiz.A.T."/>
            <person name="Zimmer P.D."/>
            <person name="Malone G."/>
            <person name="Dellagostin O."/>
            <person name="de Oliveira A.C."/>
            <person name="Bevan M."/>
            <person name="Bancroft I."/>
            <person name="Minx P."/>
            <person name="Cordum H."/>
            <person name="Wilson R."/>
            <person name="Cheng Z."/>
            <person name="Jin W."/>
            <person name="Jiang J."/>
            <person name="Leong S.A."/>
            <person name="Iwama H."/>
            <person name="Gojobori T."/>
            <person name="Itoh T."/>
            <person name="Niimura Y."/>
            <person name="Fujii Y."/>
            <person name="Habara T."/>
            <person name="Sakai H."/>
            <person name="Sato Y."/>
            <person name="Wilson G."/>
            <person name="Kumar K."/>
            <person name="McCouch S."/>
            <person name="Juretic N."/>
            <person name="Hoen D."/>
            <person name="Wright S."/>
            <person name="Bruskiewich R."/>
            <person name="Bureau T."/>
            <person name="Miyao A."/>
            <person name="Hirochika H."/>
            <person name="Nishikawa T."/>
            <person name="Kadowaki K."/>
            <person name="Sugiura M."/>
            <person name="Burr B."/>
            <person name="Sasaki T."/>
        </authorList>
    </citation>
    <scope>NUCLEOTIDE SEQUENCE [LARGE SCALE GENOMIC DNA]</scope>
    <source>
        <strain evidence="9">cv. Nipponbare</strain>
    </source>
</reference>
<comment type="subcellular location">
    <subcellularLocation>
        <location evidence="1">Membrane</location>
        <topology evidence="1">Single-pass membrane protein</topology>
    </subcellularLocation>
</comment>
<dbReference type="InterPro" id="IPR042201">
    <property type="entry name" value="FH2_Formin_sf"/>
</dbReference>
<gene>
    <name evidence="8" type="ordered locus">Os09g0350400</name>
    <name evidence="8" type="ORF">OSNPB_090350400</name>
</gene>
<evidence type="ECO:0000256" key="1">
    <source>
        <dbReference type="ARBA" id="ARBA00004167"/>
    </source>
</evidence>
<dbReference type="EMBL" id="AP014965">
    <property type="protein sequence ID" value="BAT07639.1"/>
    <property type="molecule type" value="Genomic_DNA"/>
</dbReference>
<dbReference type="PaxDb" id="39947-A0A0P0XLR4"/>
<evidence type="ECO:0000256" key="4">
    <source>
        <dbReference type="ARBA" id="ARBA00022989"/>
    </source>
</evidence>
<evidence type="ECO:0000256" key="2">
    <source>
        <dbReference type="ARBA" id="ARBA00022692"/>
    </source>
</evidence>
<reference evidence="8 9" key="3">
    <citation type="journal article" date="2013" name="Rice">
        <title>Improvement of the Oryza sativa Nipponbare reference genome using next generation sequence and optical map data.</title>
        <authorList>
            <person name="Kawahara Y."/>
            <person name="de la Bastide M."/>
            <person name="Hamilton J.P."/>
            <person name="Kanamori H."/>
            <person name="McCombie W.R."/>
            <person name="Ouyang S."/>
            <person name="Schwartz D.C."/>
            <person name="Tanaka T."/>
            <person name="Wu J."/>
            <person name="Zhou S."/>
            <person name="Childs K.L."/>
            <person name="Davidson R.M."/>
            <person name="Lin H."/>
            <person name="Quesada-Ocampo L."/>
            <person name="Vaillancourt B."/>
            <person name="Sakai H."/>
            <person name="Lee S.S."/>
            <person name="Kim J."/>
            <person name="Numa H."/>
            <person name="Itoh T."/>
            <person name="Buell C.R."/>
            <person name="Matsumoto T."/>
        </authorList>
    </citation>
    <scope>NUCLEOTIDE SEQUENCE [LARGE SCALE GENOMIC DNA]</scope>
    <source>
        <strain evidence="9">cv. Nipponbare</strain>
    </source>
</reference>
<keyword evidence="5" id="KW-0472">Membrane</keyword>
<dbReference type="SUPFAM" id="SSF101447">
    <property type="entry name" value="Formin homology 2 domain (FH2 domain)"/>
    <property type="match status" value="1"/>
</dbReference>
<protein>
    <submittedName>
        <fullName evidence="8">Os09g0350400 protein</fullName>
    </submittedName>
</protein>
<sequence>MMYRETFADEVGHIRKSFEMLEVNLGCSSQWPPVSAILLVIVNLLYSEFNWHAVLGVWKDACRELMSSKLFLKLLEAMLKTGNRMNVGTSCGGAMAFKLEALLKFTYVEGTDGKPRCSTS</sequence>
<dbReference type="GO" id="GO:0016020">
    <property type="term" value="C:membrane"/>
    <property type="evidence" value="ECO:0007669"/>
    <property type="project" value="UniProtKB-SubCell"/>
</dbReference>
<dbReference type="InParanoid" id="A0A0P0XLR4"/>
<dbReference type="AlphaFoldDB" id="A0A0P0XLR4"/>
<keyword evidence="3" id="KW-0732">Signal</keyword>
<comment type="similarity">
    <text evidence="6">Belongs to the formin-like family. Class-I subfamily.</text>
</comment>
<accession>A0A0P0XLR4</accession>
<keyword evidence="2" id="KW-0812">Transmembrane</keyword>
<proteinExistence type="inferred from homology"/>
<dbReference type="InterPro" id="IPR015425">
    <property type="entry name" value="FH2_Formin"/>
</dbReference>
<dbReference type="PANTHER" id="PTHR23213:SF358">
    <property type="entry name" value="FORMIN-LIKE PROTEIN 2"/>
    <property type="match status" value="1"/>
</dbReference>
<evidence type="ECO:0000256" key="6">
    <source>
        <dbReference type="ARBA" id="ARBA00025793"/>
    </source>
</evidence>
<evidence type="ECO:0000256" key="3">
    <source>
        <dbReference type="ARBA" id="ARBA00022729"/>
    </source>
</evidence>
<dbReference type="PROSITE" id="PS51444">
    <property type="entry name" value="FH2"/>
    <property type="match status" value="1"/>
</dbReference>
<evidence type="ECO:0000313" key="8">
    <source>
        <dbReference type="EMBL" id="BAT07639.1"/>
    </source>
</evidence>
<dbReference type="GO" id="GO:0051015">
    <property type="term" value="F:actin filament binding"/>
    <property type="evidence" value="ECO:0007669"/>
    <property type="project" value="InterPro"/>
</dbReference>
<feature type="domain" description="FH2" evidence="7">
    <location>
        <begin position="1"/>
        <end position="120"/>
    </location>
</feature>
<dbReference type="Proteomes" id="UP000059680">
    <property type="component" value="Chromosome 9"/>
</dbReference>